<dbReference type="InterPro" id="IPR043562">
    <property type="entry name" value="RAX/RAX2"/>
</dbReference>
<protein>
    <submittedName>
        <fullName evidence="9">Retinal homeobox protein Rx1-like protein</fullName>
    </submittedName>
</protein>
<evidence type="ECO:0000256" key="2">
    <source>
        <dbReference type="ARBA" id="ARBA00023125"/>
    </source>
</evidence>
<dbReference type="SUPFAM" id="SSF46689">
    <property type="entry name" value="Homeodomain-like"/>
    <property type="match status" value="1"/>
</dbReference>
<dbReference type="PROSITE" id="PS50071">
    <property type="entry name" value="HOMEOBOX_2"/>
    <property type="match status" value="1"/>
</dbReference>
<feature type="compositionally biased region" description="Basic and acidic residues" evidence="7">
    <location>
        <begin position="56"/>
        <end position="70"/>
    </location>
</feature>
<dbReference type="FunFam" id="1.10.10.60:FF:000679">
    <property type="entry name" value="Homeobox protein aristaless"/>
    <property type="match status" value="1"/>
</dbReference>
<dbReference type="InterPro" id="IPR009057">
    <property type="entry name" value="Homeodomain-like_sf"/>
</dbReference>
<dbReference type="InterPro" id="IPR001356">
    <property type="entry name" value="HD"/>
</dbReference>
<feature type="region of interest" description="Disordered" evidence="7">
    <location>
        <begin position="56"/>
        <end position="96"/>
    </location>
</feature>
<dbReference type="PROSITE" id="PS00027">
    <property type="entry name" value="HOMEOBOX_1"/>
    <property type="match status" value="1"/>
</dbReference>
<dbReference type="Gene3D" id="1.10.10.60">
    <property type="entry name" value="Homeodomain-like"/>
    <property type="match status" value="1"/>
</dbReference>
<dbReference type="Proteomes" id="UP000194236">
    <property type="component" value="Unassembled WGS sequence"/>
</dbReference>
<comment type="subcellular location">
    <subcellularLocation>
        <location evidence="1 5 6">Nucleus</location>
    </subcellularLocation>
</comment>
<gene>
    <name evidence="9" type="ORF">BLA29_010392</name>
</gene>
<feature type="domain" description="Homeobox" evidence="8">
    <location>
        <begin position="1"/>
        <end position="56"/>
    </location>
</feature>
<comment type="caution">
    <text evidence="9">The sequence shown here is derived from an EMBL/GenBank/DDBJ whole genome shotgun (WGS) entry which is preliminary data.</text>
</comment>
<keyword evidence="4 5" id="KW-0539">Nucleus</keyword>
<dbReference type="SMART" id="SM00389">
    <property type="entry name" value="HOX"/>
    <property type="match status" value="1"/>
</dbReference>
<organism evidence="9 10">
    <name type="scientific">Euroglyphus maynei</name>
    <name type="common">Mayne's house dust mite</name>
    <dbReference type="NCBI Taxonomy" id="6958"/>
    <lineage>
        <taxon>Eukaryota</taxon>
        <taxon>Metazoa</taxon>
        <taxon>Ecdysozoa</taxon>
        <taxon>Arthropoda</taxon>
        <taxon>Chelicerata</taxon>
        <taxon>Arachnida</taxon>
        <taxon>Acari</taxon>
        <taxon>Acariformes</taxon>
        <taxon>Sarcoptiformes</taxon>
        <taxon>Astigmata</taxon>
        <taxon>Psoroptidia</taxon>
        <taxon>Analgoidea</taxon>
        <taxon>Pyroglyphidae</taxon>
        <taxon>Pyroglyphinae</taxon>
        <taxon>Euroglyphus</taxon>
    </lineage>
</organism>
<dbReference type="GO" id="GO:0045944">
    <property type="term" value="P:positive regulation of transcription by RNA polymerase II"/>
    <property type="evidence" value="ECO:0007669"/>
    <property type="project" value="InterPro"/>
</dbReference>
<name>A0A1Y3BNB2_EURMA</name>
<dbReference type="GO" id="GO:0000981">
    <property type="term" value="F:DNA-binding transcription factor activity, RNA polymerase II-specific"/>
    <property type="evidence" value="ECO:0007669"/>
    <property type="project" value="InterPro"/>
</dbReference>
<feature type="compositionally biased region" description="Low complexity" evidence="7">
    <location>
        <begin position="79"/>
        <end position="94"/>
    </location>
</feature>
<evidence type="ECO:0000313" key="9">
    <source>
        <dbReference type="EMBL" id="OTF82461.1"/>
    </source>
</evidence>
<evidence type="ECO:0000256" key="4">
    <source>
        <dbReference type="ARBA" id="ARBA00023242"/>
    </source>
</evidence>
<reference evidence="9 10" key="1">
    <citation type="submission" date="2017-03" db="EMBL/GenBank/DDBJ databases">
        <title>Genome Survey of Euroglyphus maynei.</title>
        <authorList>
            <person name="Arlian L.G."/>
            <person name="Morgan M.S."/>
            <person name="Rider S.D."/>
        </authorList>
    </citation>
    <scope>NUCLEOTIDE SEQUENCE [LARGE SCALE GENOMIC DNA]</scope>
    <source>
        <strain evidence="9">Arlian Lab</strain>
        <tissue evidence="9">Whole body</tissue>
    </source>
</reference>
<evidence type="ECO:0000256" key="6">
    <source>
        <dbReference type="RuleBase" id="RU000682"/>
    </source>
</evidence>
<dbReference type="EMBL" id="MUJZ01008368">
    <property type="protein sequence ID" value="OTF82461.1"/>
    <property type="molecule type" value="Genomic_DNA"/>
</dbReference>
<keyword evidence="3 5" id="KW-0371">Homeobox</keyword>
<evidence type="ECO:0000256" key="3">
    <source>
        <dbReference type="ARBA" id="ARBA00023155"/>
    </source>
</evidence>
<evidence type="ECO:0000313" key="10">
    <source>
        <dbReference type="Proteomes" id="UP000194236"/>
    </source>
</evidence>
<dbReference type="AlphaFoldDB" id="A0A1Y3BNB2"/>
<feature type="non-terminal residue" evidence="9">
    <location>
        <position position="1"/>
    </location>
</feature>
<dbReference type="PANTHER" id="PTHR46271">
    <property type="entry name" value="HOMEOBOX PROTEIN, PUTATIVE-RELATED"/>
    <property type="match status" value="1"/>
</dbReference>
<evidence type="ECO:0000259" key="8">
    <source>
        <dbReference type="PROSITE" id="PS50071"/>
    </source>
</evidence>
<dbReference type="PANTHER" id="PTHR46271:SF4">
    <property type="entry name" value="HOMEOBOX PROTEIN, PUTATIVE-RELATED"/>
    <property type="match status" value="1"/>
</dbReference>
<accession>A0A1Y3BNB2</accession>
<sequence length="185" mass="20609">NRTTFTTYQLHELERAFEKSHYPDVYSREELAMKVNLPEVRVQVWFQNRRRQEKLDDQSSYRNLNGKDYDLSATNATGLSASPPLRPARSSNSPVVSIKSQSFNPNFLMANVGMTSSPFVTSSLDCWLAAASTMHEAAAAIGLNTSTTTSAAGKQLPQSSHGHPFSSMFSMSPFYVNYSNYLPHS</sequence>
<feature type="non-terminal residue" evidence="9">
    <location>
        <position position="185"/>
    </location>
</feature>
<feature type="DNA-binding region" description="Homeobox" evidence="5">
    <location>
        <begin position="3"/>
        <end position="57"/>
    </location>
</feature>
<dbReference type="Pfam" id="PF00046">
    <property type="entry name" value="Homeodomain"/>
    <property type="match status" value="1"/>
</dbReference>
<evidence type="ECO:0000256" key="5">
    <source>
        <dbReference type="PROSITE-ProRule" id="PRU00108"/>
    </source>
</evidence>
<dbReference type="GO" id="GO:0000978">
    <property type="term" value="F:RNA polymerase II cis-regulatory region sequence-specific DNA binding"/>
    <property type="evidence" value="ECO:0007669"/>
    <property type="project" value="TreeGrafter"/>
</dbReference>
<keyword evidence="2 5" id="KW-0238">DNA-binding</keyword>
<proteinExistence type="predicted"/>
<dbReference type="CDD" id="cd00086">
    <property type="entry name" value="homeodomain"/>
    <property type="match status" value="1"/>
</dbReference>
<keyword evidence="10" id="KW-1185">Reference proteome</keyword>
<evidence type="ECO:0000256" key="1">
    <source>
        <dbReference type="ARBA" id="ARBA00004123"/>
    </source>
</evidence>
<dbReference type="InterPro" id="IPR017970">
    <property type="entry name" value="Homeobox_CS"/>
</dbReference>
<dbReference type="OrthoDB" id="6159439at2759"/>
<dbReference type="GO" id="GO:0005634">
    <property type="term" value="C:nucleus"/>
    <property type="evidence" value="ECO:0007669"/>
    <property type="project" value="UniProtKB-SubCell"/>
</dbReference>
<evidence type="ECO:0000256" key="7">
    <source>
        <dbReference type="SAM" id="MobiDB-lite"/>
    </source>
</evidence>